<keyword evidence="1" id="KW-0812">Transmembrane</keyword>
<name>A0A4Q7Z6D5_9GAMM</name>
<dbReference type="RefSeq" id="WP_165391425.1">
    <property type="nucleotide sequence ID" value="NZ_SHKX01000012.1"/>
</dbReference>
<proteinExistence type="predicted"/>
<feature type="transmembrane region" description="Helical" evidence="1">
    <location>
        <begin position="62"/>
        <end position="85"/>
    </location>
</feature>
<evidence type="ECO:0000313" key="2">
    <source>
        <dbReference type="EMBL" id="RZU45303.1"/>
    </source>
</evidence>
<dbReference type="EMBL" id="SHKX01000012">
    <property type="protein sequence ID" value="RZU45303.1"/>
    <property type="molecule type" value="Genomic_DNA"/>
</dbReference>
<dbReference type="Pfam" id="PF14110">
    <property type="entry name" value="DUF4282"/>
    <property type="match status" value="1"/>
</dbReference>
<keyword evidence="1" id="KW-0472">Membrane</keyword>
<evidence type="ECO:0000256" key="1">
    <source>
        <dbReference type="SAM" id="Phobius"/>
    </source>
</evidence>
<reference evidence="2 3" key="1">
    <citation type="submission" date="2019-02" db="EMBL/GenBank/DDBJ databases">
        <title>Genomic Encyclopedia of Type Strains, Phase IV (KMG-IV): sequencing the most valuable type-strain genomes for metagenomic binning, comparative biology and taxonomic classification.</title>
        <authorList>
            <person name="Goeker M."/>
        </authorList>
    </citation>
    <scope>NUCLEOTIDE SEQUENCE [LARGE SCALE GENOMIC DNA]</scope>
    <source>
        <strain evidence="2 3">DSM 105135</strain>
    </source>
</reference>
<protein>
    <submittedName>
        <fullName evidence="2">Uncharacterized protein DUF4282</fullName>
    </submittedName>
</protein>
<keyword evidence="1" id="KW-1133">Transmembrane helix</keyword>
<dbReference type="InterPro" id="IPR025557">
    <property type="entry name" value="DUF4282"/>
</dbReference>
<comment type="caution">
    <text evidence="2">The sequence shown here is derived from an EMBL/GenBank/DDBJ whole genome shotgun (WGS) entry which is preliminary data.</text>
</comment>
<accession>A0A4Q7Z6D5</accession>
<dbReference type="AlphaFoldDB" id="A0A4Q7Z6D5"/>
<keyword evidence="3" id="KW-1185">Reference proteome</keyword>
<evidence type="ECO:0000313" key="3">
    <source>
        <dbReference type="Proteomes" id="UP000292423"/>
    </source>
</evidence>
<feature type="transmembrane region" description="Helical" evidence="1">
    <location>
        <begin position="35"/>
        <end position="56"/>
    </location>
</feature>
<gene>
    <name evidence="2" type="ORF">EV700_2122</name>
</gene>
<dbReference type="Proteomes" id="UP000292423">
    <property type="component" value="Unassembled WGS sequence"/>
</dbReference>
<organism evidence="2 3">
    <name type="scientific">Fluviicoccus keumensis</name>
    <dbReference type="NCBI Taxonomy" id="1435465"/>
    <lineage>
        <taxon>Bacteria</taxon>
        <taxon>Pseudomonadati</taxon>
        <taxon>Pseudomonadota</taxon>
        <taxon>Gammaproteobacteria</taxon>
        <taxon>Moraxellales</taxon>
        <taxon>Moraxellaceae</taxon>
        <taxon>Fluviicoccus</taxon>
    </lineage>
</organism>
<sequence>MNRIGALIASVRIYLRTLLFDVGFDHYISLQIIPLVYLLVLVVSPPAIAWLVWLAFGFGTATGLAAVFLAPFVFLAWVSCCRVVLELLIVVFRITDQLDEVAVMRESVDKLSTLSEVTVFTRPLTRFLKPASVRDRDRPPPSGPGSRR</sequence>